<keyword evidence="5 9" id="KW-0997">Cell inner membrane</keyword>
<accession>A0A6S4T8R1</accession>
<evidence type="ECO:0000313" key="12">
    <source>
        <dbReference type="Proteomes" id="UP000515756"/>
    </source>
</evidence>
<dbReference type="InterPro" id="IPR045584">
    <property type="entry name" value="Pilin-like"/>
</dbReference>
<comment type="function">
    <text evidence="9">Component of the type II secretion system required for the energy-dependent secretion of extracellular factors such as proteases and toxins from the periplasm.</text>
</comment>
<dbReference type="InterPro" id="IPR012902">
    <property type="entry name" value="N_methyl_site"/>
</dbReference>
<keyword evidence="6 9" id="KW-0812">Transmembrane</keyword>
<keyword evidence="8 9" id="KW-0472">Membrane</keyword>
<comment type="subunit">
    <text evidence="9">Type II secretion is composed of four main components: the outer membrane complex, the inner membrane complex, the cytoplasmic secretion ATPase and the periplasm-spanning pseudopilus.</text>
</comment>
<dbReference type="NCBIfam" id="TIGR01707">
    <property type="entry name" value="gspI"/>
    <property type="match status" value="1"/>
</dbReference>
<evidence type="ECO:0000259" key="10">
    <source>
        <dbReference type="Pfam" id="PF02501"/>
    </source>
</evidence>
<dbReference type="SUPFAM" id="SSF54523">
    <property type="entry name" value="Pili subunits"/>
    <property type="match status" value="1"/>
</dbReference>
<sequence>MRSTRPAGGALARRTALSGGPAQVRGMTLLEVMVALAVFAIAGLAVMKTASEHLAGLNYLEQKTLATWVVENQLVQQKLEGKWPGDSWVEGDEEMAGQTWYWRYRGVATADSNFRALDMEVRTAPKAESPVAMIRTYLSR</sequence>
<evidence type="ECO:0000256" key="9">
    <source>
        <dbReference type="RuleBase" id="RU368030"/>
    </source>
</evidence>
<comment type="similarity">
    <text evidence="2 9">Belongs to the GSP I family.</text>
</comment>
<dbReference type="PROSITE" id="PS00409">
    <property type="entry name" value="PROKAR_NTER_METHYL"/>
    <property type="match status" value="1"/>
</dbReference>
<dbReference type="AlphaFoldDB" id="A0A6S4T8R1"/>
<keyword evidence="3" id="KW-1003">Cell membrane</keyword>
<dbReference type="NCBIfam" id="TIGR02532">
    <property type="entry name" value="IV_pilin_GFxxxE"/>
    <property type="match status" value="1"/>
</dbReference>
<evidence type="ECO:0000256" key="6">
    <source>
        <dbReference type="ARBA" id="ARBA00022692"/>
    </source>
</evidence>
<comment type="subcellular location">
    <subcellularLocation>
        <location evidence="1 9">Cell inner membrane</location>
        <topology evidence="1 9">Single-pass membrane protein</topology>
    </subcellularLocation>
</comment>
<organism evidence="11 12">
    <name type="scientific">Aeromonas caviae</name>
    <name type="common">Aeromonas punctata</name>
    <dbReference type="NCBI Taxonomy" id="648"/>
    <lineage>
        <taxon>Bacteria</taxon>
        <taxon>Pseudomonadati</taxon>
        <taxon>Pseudomonadota</taxon>
        <taxon>Gammaproteobacteria</taxon>
        <taxon>Aeromonadales</taxon>
        <taxon>Aeromonadaceae</taxon>
        <taxon>Aeromonas</taxon>
    </lineage>
</organism>
<proteinExistence type="inferred from homology"/>
<evidence type="ECO:0000256" key="2">
    <source>
        <dbReference type="ARBA" id="ARBA00008358"/>
    </source>
</evidence>
<dbReference type="InterPro" id="IPR003413">
    <property type="entry name" value="T2SS_GspI_C"/>
</dbReference>
<dbReference type="GO" id="GO:0015628">
    <property type="term" value="P:protein secretion by the type II secretion system"/>
    <property type="evidence" value="ECO:0007669"/>
    <property type="project" value="UniProtKB-UniRule"/>
</dbReference>
<evidence type="ECO:0000256" key="8">
    <source>
        <dbReference type="ARBA" id="ARBA00023136"/>
    </source>
</evidence>
<dbReference type="PANTHER" id="PTHR38779">
    <property type="entry name" value="TYPE II SECRETION SYSTEM PROTEIN I-RELATED"/>
    <property type="match status" value="1"/>
</dbReference>
<keyword evidence="4 9" id="KW-0488">Methylation</keyword>
<dbReference type="GO" id="GO:0005886">
    <property type="term" value="C:plasma membrane"/>
    <property type="evidence" value="ECO:0007669"/>
    <property type="project" value="UniProtKB-SubCell"/>
</dbReference>
<dbReference type="GO" id="GO:0015627">
    <property type="term" value="C:type II protein secretion system complex"/>
    <property type="evidence" value="ECO:0007669"/>
    <property type="project" value="UniProtKB-UniRule"/>
</dbReference>
<name>A0A6S4T8R1_AERCA</name>
<feature type="domain" description="Type II secretion system protein GspI C-terminal" evidence="10">
    <location>
        <begin position="60"/>
        <end position="138"/>
    </location>
</feature>
<dbReference type="Pfam" id="PF02501">
    <property type="entry name" value="T2SSI"/>
    <property type="match status" value="1"/>
</dbReference>
<protein>
    <recommendedName>
        <fullName evidence="9">Type II secretion system protein I</fullName>
        <shortName evidence="9">T2SS minor pseudopilin I</shortName>
    </recommendedName>
</protein>
<evidence type="ECO:0000256" key="4">
    <source>
        <dbReference type="ARBA" id="ARBA00022481"/>
    </source>
</evidence>
<evidence type="ECO:0000256" key="7">
    <source>
        <dbReference type="ARBA" id="ARBA00022989"/>
    </source>
</evidence>
<evidence type="ECO:0000256" key="1">
    <source>
        <dbReference type="ARBA" id="ARBA00004377"/>
    </source>
</evidence>
<dbReference type="InterPro" id="IPR010052">
    <property type="entry name" value="T2SS_protein-GspI"/>
</dbReference>
<dbReference type="Gene3D" id="3.30.1300.30">
    <property type="entry name" value="GSPII I/J protein-like"/>
    <property type="match status" value="1"/>
</dbReference>
<reference evidence="11 12" key="1">
    <citation type="submission" date="2019-12" db="EMBL/GenBank/DDBJ databases">
        <title>complete genome sequences of Aeromonas caviae str. WP2-W18-ESBL-01 isolated from wastewater treatment plant effluent.</title>
        <authorList>
            <person name="Sekizuka T."/>
            <person name="Itokawa K."/>
            <person name="Yatsu K."/>
            <person name="Inamine Y."/>
            <person name="Kuroda M."/>
        </authorList>
    </citation>
    <scope>NUCLEOTIDE SEQUENCE [LARGE SCALE GENOMIC DNA]</scope>
    <source>
        <strain evidence="11 12">WP2-W18-ESBL-01</strain>
    </source>
</reference>
<gene>
    <name evidence="11" type="primary">gspI</name>
    <name evidence="11" type="ORF">WP2W18E01_32020</name>
</gene>
<evidence type="ECO:0000256" key="5">
    <source>
        <dbReference type="ARBA" id="ARBA00022519"/>
    </source>
</evidence>
<evidence type="ECO:0000313" key="11">
    <source>
        <dbReference type="EMBL" id="BBQ31620.1"/>
    </source>
</evidence>
<keyword evidence="7 9" id="KW-1133">Transmembrane helix</keyword>
<dbReference type="EMBL" id="AP021927">
    <property type="protein sequence ID" value="BBQ31620.1"/>
    <property type="molecule type" value="Genomic_DNA"/>
</dbReference>
<feature type="transmembrane region" description="Helical" evidence="9">
    <location>
        <begin position="27"/>
        <end position="47"/>
    </location>
</feature>
<dbReference type="PANTHER" id="PTHR38779:SF2">
    <property type="entry name" value="TYPE II SECRETION SYSTEM PROTEIN I-RELATED"/>
    <property type="match status" value="1"/>
</dbReference>
<dbReference type="Pfam" id="PF07963">
    <property type="entry name" value="N_methyl"/>
    <property type="match status" value="1"/>
</dbReference>
<dbReference type="Proteomes" id="UP000515756">
    <property type="component" value="Chromosome"/>
</dbReference>
<evidence type="ECO:0000256" key="3">
    <source>
        <dbReference type="ARBA" id="ARBA00022475"/>
    </source>
</evidence>
<comment type="PTM">
    <text evidence="9">Cleaved by prepilin peptidase.</text>
</comment>